<evidence type="ECO:0000313" key="3">
    <source>
        <dbReference type="Proteomes" id="UP000092666"/>
    </source>
</evidence>
<feature type="compositionally biased region" description="Acidic residues" evidence="1">
    <location>
        <begin position="188"/>
        <end position="198"/>
    </location>
</feature>
<keyword evidence="3" id="KW-1185">Reference proteome</keyword>
<feature type="compositionally biased region" description="Low complexity" evidence="1">
    <location>
        <begin position="411"/>
        <end position="426"/>
    </location>
</feature>
<feature type="compositionally biased region" description="Basic and acidic residues" evidence="1">
    <location>
        <begin position="210"/>
        <end position="249"/>
    </location>
</feature>
<dbReference type="AlphaFoldDB" id="A0A1B9H3T1"/>
<dbReference type="Proteomes" id="UP000092666">
    <property type="component" value="Unassembled WGS sequence"/>
</dbReference>
<feature type="compositionally biased region" description="Acidic residues" evidence="1">
    <location>
        <begin position="373"/>
        <end position="395"/>
    </location>
</feature>
<reference evidence="2 3" key="1">
    <citation type="submission" date="2013-07" db="EMBL/GenBank/DDBJ databases">
        <title>The Genome Sequence of Cryptococcus heveanensis BCC8398.</title>
        <authorList>
            <consortium name="The Broad Institute Genome Sequencing Platform"/>
            <person name="Cuomo C."/>
            <person name="Litvintseva A."/>
            <person name="Chen Y."/>
            <person name="Heitman J."/>
            <person name="Sun S."/>
            <person name="Springer D."/>
            <person name="Dromer F."/>
            <person name="Young S.K."/>
            <person name="Zeng Q."/>
            <person name="Gargeya S."/>
            <person name="Fitzgerald M."/>
            <person name="Abouelleil A."/>
            <person name="Alvarado L."/>
            <person name="Berlin A.M."/>
            <person name="Chapman S.B."/>
            <person name="Dewar J."/>
            <person name="Goldberg J."/>
            <person name="Griggs A."/>
            <person name="Gujja S."/>
            <person name="Hansen M."/>
            <person name="Howarth C."/>
            <person name="Imamovic A."/>
            <person name="Larimer J."/>
            <person name="McCowan C."/>
            <person name="Murphy C."/>
            <person name="Pearson M."/>
            <person name="Priest M."/>
            <person name="Roberts A."/>
            <person name="Saif S."/>
            <person name="Shea T."/>
            <person name="Sykes S."/>
            <person name="Wortman J."/>
            <person name="Nusbaum C."/>
            <person name="Birren B."/>
        </authorList>
    </citation>
    <scope>NUCLEOTIDE SEQUENCE [LARGE SCALE GENOMIC DNA]</scope>
    <source>
        <strain evidence="2 3">BCC8398</strain>
    </source>
</reference>
<sequence>MFDASYEEEIRQQAVMAEVLPDAEMWAKWEKTEAPLRQGRGWYPRLDRHFLELLVTSEIHALSHPLHSATPAGTADRIHRHATRVRRVACERIGAERLNAYCERVKEAFEAYMMGGWAQAQAQAQAHAGAGAGAHSLSHAQTHAQADARGAASSSFLSGGNEAGENSTMTASGMEGEPVDDDVRRELGDDDEGVDDIGEVSVDGLTSLESEIRTIENQERDRKTESESETEMERGRTLKREGNLNRAEKGPSPPLPVHVHHTHPATIHCAPAGTGSSSRSGTSRSIDAGRSSATAPGTGSAERASAPGHAHAQTTTQTQSDPQKQTTNIPSQDSRSYATTSNSKHHHETINPVGDDIDHDEKSVRRGTSCDEYGVDDLSDVELDEKENEGYEAGEQDSSTCRSRSQYQSVTGTASASTLARATRGSGMDIDIDIDIDDSELDLSLDRASAKRNAGTRPGQHGMDVDMSTSESNSKAETEEATYSNLVRHGHGHRHGHGGMGRPLYSYDE</sequence>
<evidence type="ECO:0000256" key="1">
    <source>
        <dbReference type="SAM" id="MobiDB-lite"/>
    </source>
</evidence>
<feature type="region of interest" description="Disordered" evidence="1">
    <location>
        <begin position="133"/>
        <end position="430"/>
    </location>
</feature>
<feature type="region of interest" description="Disordered" evidence="1">
    <location>
        <begin position="448"/>
        <end position="509"/>
    </location>
</feature>
<feature type="compositionally biased region" description="Polar residues" evidence="1">
    <location>
        <begin position="320"/>
        <end position="342"/>
    </location>
</feature>
<feature type="compositionally biased region" description="Basic residues" evidence="1">
    <location>
        <begin position="488"/>
        <end position="497"/>
    </location>
</feature>
<dbReference type="EMBL" id="KI669492">
    <property type="protein sequence ID" value="OCF37925.1"/>
    <property type="molecule type" value="Genomic_DNA"/>
</dbReference>
<dbReference type="OrthoDB" id="2574883at2759"/>
<feature type="compositionally biased region" description="Polar residues" evidence="1">
    <location>
        <begin position="467"/>
        <end position="485"/>
    </location>
</feature>
<gene>
    <name evidence="2" type="ORF">I316_00149</name>
</gene>
<proteinExistence type="predicted"/>
<feature type="compositionally biased region" description="Low complexity" evidence="1">
    <location>
        <begin position="264"/>
        <end position="285"/>
    </location>
</feature>
<protein>
    <submittedName>
        <fullName evidence="2">Uncharacterized protein</fullName>
    </submittedName>
</protein>
<feature type="compositionally biased region" description="Polar residues" evidence="1">
    <location>
        <begin position="396"/>
        <end position="410"/>
    </location>
</feature>
<reference evidence="3" key="2">
    <citation type="submission" date="2013-12" db="EMBL/GenBank/DDBJ databases">
        <title>Evolution of pathogenesis and genome organization in the Tremellales.</title>
        <authorList>
            <person name="Cuomo C."/>
            <person name="Litvintseva A."/>
            <person name="Heitman J."/>
            <person name="Chen Y."/>
            <person name="Sun S."/>
            <person name="Springer D."/>
            <person name="Dromer F."/>
            <person name="Young S."/>
            <person name="Zeng Q."/>
            <person name="Chapman S."/>
            <person name="Gujja S."/>
            <person name="Saif S."/>
            <person name="Birren B."/>
        </authorList>
    </citation>
    <scope>NUCLEOTIDE SEQUENCE [LARGE SCALE GENOMIC DNA]</scope>
    <source>
        <strain evidence="3">BCC8398</strain>
    </source>
</reference>
<organism evidence="2 3">
    <name type="scientific">Kwoniella heveanensis BCC8398</name>
    <dbReference type="NCBI Taxonomy" id="1296120"/>
    <lineage>
        <taxon>Eukaryota</taxon>
        <taxon>Fungi</taxon>
        <taxon>Dikarya</taxon>
        <taxon>Basidiomycota</taxon>
        <taxon>Agaricomycotina</taxon>
        <taxon>Tremellomycetes</taxon>
        <taxon>Tremellales</taxon>
        <taxon>Cryptococcaceae</taxon>
        <taxon>Kwoniella</taxon>
    </lineage>
</organism>
<feature type="compositionally biased region" description="Polar residues" evidence="1">
    <location>
        <begin position="152"/>
        <end position="171"/>
    </location>
</feature>
<evidence type="ECO:0000313" key="2">
    <source>
        <dbReference type="EMBL" id="OCF37925.1"/>
    </source>
</evidence>
<accession>A0A1B9H3T1</accession>
<name>A0A1B9H3T1_9TREE</name>